<dbReference type="SUPFAM" id="SSF53098">
    <property type="entry name" value="Ribonuclease H-like"/>
    <property type="match status" value="1"/>
</dbReference>
<dbReference type="InterPro" id="IPR012337">
    <property type="entry name" value="RNaseH-like_sf"/>
</dbReference>
<dbReference type="InterPro" id="IPR038720">
    <property type="entry name" value="YprB_RNase_H-like_dom"/>
</dbReference>
<comment type="caution">
    <text evidence="2">The sequence shown here is derived from an EMBL/GenBank/DDBJ whole genome shotgun (WGS) entry which is preliminary data.</text>
</comment>
<reference evidence="2 3" key="1">
    <citation type="journal article" date="2015" name="Stand. Genomic Sci.">
        <title>Genomic Encyclopedia of Bacterial and Archaeal Type Strains, Phase III: the genomes of soil and plant-associated and newly described type strains.</title>
        <authorList>
            <person name="Whitman W.B."/>
            <person name="Woyke T."/>
            <person name="Klenk H.P."/>
            <person name="Zhou Y."/>
            <person name="Lilburn T.G."/>
            <person name="Beck B.J."/>
            <person name="De Vos P."/>
            <person name="Vandamme P."/>
            <person name="Eisen J.A."/>
            <person name="Garrity G."/>
            <person name="Hugenholtz P."/>
            <person name="Kyrpides N.C."/>
        </authorList>
    </citation>
    <scope>NUCLEOTIDE SEQUENCE [LARGE SCALE GENOMIC DNA]</scope>
    <source>
        <strain evidence="2 3">CGMCC 1.7271</strain>
    </source>
</reference>
<keyword evidence="3" id="KW-1185">Reference proteome</keyword>
<evidence type="ECO:0000259" key="1">
    <source>
        <dbReference type="Pfam" id="PF13482"/>
    </source>
</evidence>
<dbReference type="RefSeq" id="WP_144887523.1">
    <property type="nucleotide sequence ID" value="NZ_VLLE01000005.1"/>
</dbReference>
<evidence type="ECO:0000313" key="3">
    <source>
        <dbReference type="Proteomes" id="UP000316167"/>
    </source>
</evidence>
<dbReference type="EMBL" id="VLLE01000005">
    <property type="protein sequence ID" value="TWI80518.1"/>
    <property type="molecule type" value="Genomic_DNA"/>
</dbReference>
<feature type="domain" description="YprB ribonuclease H-like" evidence="1">
    <location>
        <begin position="15"/>
        <end position="148"/>
    </location>
</feature>
<sequence>MKDLYLDAEWFIGGEIFLLGWCRSATEFGQLYDDNLTHDEFDALLKRTTGIIYFYGPDIGIIEKHFDIDIRGRYHCVNLLKVFKDYMPGCKNYKLATMEKMFHIPRSRNEYKANIFSIFQDWRKPQVKSLVLQYNMEDVLNLYKLKEMIFILKDITANYLLQVRLNGPEEITAVQKDIFQKHSSFVLEVMKKVMHR</sequence>
<accession>A0A562SH90</accession>
<dbReference type="Proteomes" id="UP000316167">
    <property type="component" value="Unassembled WGS sequence"/>
</dbReference>
<evidence type="ECO:0000313" key="2">
    <source>
        <dbReference type="EMBL" id="TWI80518.1"/>
    </source>
</evidence>
<dbReference type="AlphaFoldDB" id="A0A562SH90"/>
<protein>
    <submittedName>
        <fullName evidence="2">RNase H superfamily protein</fullName>
    </submittedName>
</protein>
<dbReference type="Pfam" id="PF13482">
    <property type="entry name" value="RNase_H_2"/>
    <property type="match status" value="1"/>
</dbReference>
<organism evidence="2 3">
    <name type="scientific">Lacibacter cauensis</name>
    <dbReference type="NCBI Taxonomy" id="510947"/>
    <lineage>
        <taxon>Bacteria</taxon>
        <taxon>Pseudomonadati</taxon>
        <taxon>Bacteroidota</taxon>
        <taxon>Chitinophagia</taxon>
        <taxon>Chitinophagales</taxon>
        <taxon>Chitinophagaceae</taxon>
        <taxon>Lacibacter</taxon>
    </lineage>
</organism>
<name>A0A562SH90_9BACT</name>
<gene>
    <name evidence="2" type="ORF">IQ13_3196</name>
</gene>
<proteinExistence type="predicted"/>